<evidence type="ECO:0000256" key="5">
    <source>
        <dbReference type="ARBA" id="ARBA00022777"/>
    </source>
</evidence>
<feature type="compositionally biased region" description="Basic and acidic residues" evidence="6">
    <location>
        <begin position="810"/>
        <end position="819"/>
    </location>
</feature>
<feature type="domain" description="NIT" evidence="7">
    <location>
        <begin position="56"/>
        <end position="308"/>
    </location>
</feature>
<dbReference type="Pfam" id="PF08376">
    <property type="entry name" value="NIT"/>
    <property type="match status" value="1"/>
</dbReference>
<comment type="catalytic activity">
    <reaction evidence="1">
        <text>ATP + protein L-histidine = ADP + protein N-phospho-L-histidine.</text>
        <dbReference type="EC" id="2.7.13.3"/>
    </reaction>
</comment>
<dbReference type="PANTHER" id="PTHR45436">
    <property type="entry name" value="SENSOR HISTIDINE KINASE YKOH"/>
    <property type="match status" value="1"/>
</dbReference>
<evidence type="ECO:0000313" key="8">
    <source>
        <dbReference type="EMBL" id="GAA2473687.1"/>
    </source>
</evidence>
<evidence type="ECO:0000256" key="1">
    <source>
        <dbReference type="ARBA" id="ARBA00000085"/>
    </source>
</evidence>
<keyword evidence="9" id="KW-1185">Reference proteome</keyword>
<evidence type="ECO:0000259" key="7">
    <source>
        <dbReference type="PROSITE" id="PS50906"/>
    </source>
</evidence>
<gene>
    <name evidence="8" type="ORF">GCM10010406_06990</name>
</gene>
<dbReference type="EMBL" id="BAAATA010000003">
    <property type="protein sequence ID" value="GAA2473687.1"/>
    <property type="molecule type" value="Genomic_DNA"/>
</dbReference>
<dbReference type="PANTHER" id="PTHR45436:SF5">
    <property type="entry name" value="SENSOR HISTIDINE KINASE TRCS"/>
    <property type="match status" value="1"/>
</dbReference>
<proteinExistence type="predicted"/>
<keyword evidence="4" id="KW-0808">Transferase</keyword>
<evidence type="ECO:0000256" key="3">
    <source>
        <dbReference type="ARBA" id="ARBA00022553"/>
    </source>
</evidence>
<accession>A0ABN3KX07</accession>
<dbReference type="SMART" id="SM00387">
    <property type="entry name" value="HATPase_c"/>
    <property type="match status" value="1"/>
</dbReference>
<reference evidence="8 9" key="1">
    <citation type="journal article" date="2019" name="Int. J. Syst. Evol. Microbiol.">
        <title>The Global Catalogue of Microorganisms (GCM) 10K type strain sequencing project: providing services to taxonomists for standard genome sequencing and annotation.</title>
        <authorList>
            <consortium name="The Broad Institute Genomics Platform"/>
            <consortium name="The Broad Institute Genome Sequencing Center for Infectious Disease"/>
            <person name="Wu L."/>
            <person name="Ma J."/>
        </authorList>
    </citation>
    <scope>NUCLEOTIDE SEQUENCE [LARGE SCALE GENOMIC DNA]</scope>
    <source>
        <strain evidence="8 9">JCM 6307</strain>
    </source>
</reference>
<evidence type="ECO:0000256" key="2">
    <source>
        <dbReference type="ARBA" id="ARBA00012438"/>
    </source>
</evidence>
<dbReference type="InterPro" id="IPR013587">
    <property type="entry name" value="Nitrate/nitrite_sensing"/>
</dbReference>
<protein>
    <recommendedName>
        <fullName evidence="2">histidine kinase</fullName>
        <ecNumber evidence="2">2.7.13.3</ecNumber>
    </recommendedName>
</protein>
<feature type="compositionally biased region" description="Pro residues" evidence="6">
    <location>
        <begin position="742"/>
        <end position="753"/>
    </location>
</feature>
<dbReference type="InterPro" id="IPR003594">
    <property type="entry name" value="HATPase_dom"/>
</dbReference>
<dbReference type="SUPFAM" id="SSF55874">
    <property type="entry name" value="ATPase domain of HSP90 chaperone/DNA topoisomerase II/histidine kinase"/>
    <property type="match status" value="1"/>
</dbReference>
<dbReference type="InterPro" id="IPR050428">
    <property type="entry name" value="TCS_sensor_his_kinase"/>
</dbReference>
<keyword evidence="5" id="KW-0418">Kinase</keyword>
<dbReference type="PROSITE" id="PS50906">
    <property type="entry name" value="NIT"/>
    <property type="match status" value="1"/>
</dbReference>
<sequence>MRLQYPHRRSIRAKLLALLVLPLASTVGMWAFGAASALGDAWNLTRVAQTYQYFGEPVDDVVEALQAERRSSVAYLAGGGRDFAGGQMATDRERTTRAVTVLREHVADVDRLEELDGRQRARLARMVKAVEGLGALREDVQYRDIPWDEALKRYSEVIEPSFKVRSSLGALRSGDLAARTAVVNELVRGREMLSREDAMITAGQTAGNLTQGQYHDLVGTIDSRRLLYGLYAPELPAPQRALYEDFTDGPVGSALEGMEAHIRAAGAEQVGSSVMHGHWRATLDASLNELAGIDRSGGRDIGERARDDGIALLVSALASGGVGLLAVAVSIAVSVRISRDLGTRLTALRDEALALSGTRLPEVMRRLRRGDENVDTGLDAPVLNLGHDEIGQVGRAFGTVQRAAVEAALDQARLRRGVSAVFTNLARRSQVLLHRQLTLLDTMERRVQDPAELEDLFRLDHMTTRMRRHAEGLLILSGNVPGRAWRRPVRMVEVVRAAVGEVEDYPRVAVRRMPRVALNGPAVADVLHLLAELIENATAFSPPETKVTVRGERVPGGFVLEISDRGLGMSRERLEEANRRLCAAQDFDLPDTDRLGLFTVGRLAARQGIRVTLRPAEDRGTVAVVLVPQTLLVVPDGDGEDAETGELRVGPDTGGRTAVPAGAPAGAAAGRPVAAAGSGTAGRPAATGPARTARGPAAEPSEPGTPVPVSFGAEPGTGIPALPRRRPPVLVREPAAADGPAGPAPAPGAPAPLPRRRRQEVLSSQLRDVPPQRRRPREGPAGAHTEDRGGERSAEDARSTMAAFARGTARGRERSERAADGAAAVTTAREGDGG</sequence>
<dbReference type="RefSeq" id="WP_344381610.1">
    <property type="nucleotide sequence ID" value="NZ_BAAATA010000003.1"/>
</dbReference>
<evidence type="ECO:0000256" key="6">
    <source>
        <dbReference type="SAM" id="MobiDB-lite"/>
    </source>
</evidence>
<feature type="compositionally biased region" description="Low complexity" evidence="6">
    <location>
        <begin position="728"/>
        <end position="741"/>
    </location>
</feature>
<evidence type="ECO:0000313" key="9">
    <source>
        <dbReference type="Proteomes" id="UP001501358"/>
    </source>
</evidence>
<organism evidence="8 9">
    <name type="scientific">Streptomyces thermolineatus</name>
    <dbReference type="NCBI Taxonomy" id="44033"/>
    <lineage>
        <taxon>Bacteria</taxon>
        <taxon>Bacillati</taxon>
        <taxon>Actinomycetota</taxon>
        <taxon>Actinomycetes</taxon>
        <taxon>Kitasatosporales</taxon>
        <taxon>Streptomycetaceae</taxon>
        <taxon>Streptomyces</taxon>
    </lineage>
</organism>
<dbReference type="InterPro" id="IPR036890">
    <property type="entry name" value="HATPase_C_sf"/>
</dbReference>
<dbReference type="Pfam" id="PF02518">
    <property type="entry name" value="HATPase_c"/>
    <property type="match status" value="1"/>
</dbReference>
<feature type="region of interest" description="Disordered" evidence="6">
    <location>
        <begin position="635"/>
        <end position="834"/>
    </location>
</feature>
<dbReference type="Gene3D" id="3.30.565.10">
    <property type="entry name" value="Histidine kinase-like ATPase, C-terminal domain"/>
    <property type="match status" value="1"/>
</dbReference>
<dbReference type="InterPro" id="IPR010910">
    <property type="entry name" value="Nitrate/nitrite_sensing_bac"/>
</dbReference>
<dbReference type="EC" id="2.7.13.3" evidence="2"/>
<comment type="caution">
    <text evidence="8">The sequence shown here is derived from an EMBL/GenBank/DDBJ whole genome shotgun (WGS) entry which is preliminary data.</text>
</comment>
<keyword evidence="3" id="KW-0597">Phosphoprotein</keyword>
<name>A0ABN3KX07_9ACTN</name>
<evidence type="ECO:0000256" key="4">
    <source>
        <dbReference type="ARBA" id="ARBA00022679"/>
    </source>
</evidence>
<feature type="compositionally biased region" description="Basic and acidic residues" evidence="6">
    <location>
        <begin position="784"/>
        <end position="798"/>
    </location>
</feature>
<dbReference type="Proteomes" id="UP001501358">
    <property type="component" value="Unassembled WGS sequence"/>
</dbReference>
<feature type="compositionally biased region" description="Low complexity" evidence="6">
    <location>
        <begin position="654"/>
        <end position="698"/>
    </location>
</feature>